<comment type="caution">
    <text evidence="5">The sequence shown here is derived from an EMBL/GenBank/DDBJ whole genome shotgun (WGS) entry which is preliminary data.</text>
</comment>
<dbReference type="Proteomes" id="UP000003755">
    <property type="component" value="Unassembled WGS sequence"/>
</dbReference>
<feature type="domain" description="N-acetyltransferase" evidence="4">
    <location>
        <begin position="10"/>
        <end position="174"/>
    </location>
</feature>
<dbReference type="EMBL" id="ABYU02000011">
    <property type="protein sequence ID" value="EEX22480.1"/>
    <property type="molecule type" value="Genomic_DNA"/>
</dbReference>
<reference evidence="5" key="1">
    <citation type="submission" date="2009-09" db="EMBL/GenBank/DDBJ databases">
        <authorList>
            <person name="Weinstock G."/>
            <person name="Sodergren E."/>
            <person name="Clifton S."/>
            <person name="Fulton L."/>
            <person name="Fulton B."/>
            <person name="Courtney L."/>
            <person name="Fronick C."/>
            <person name="Harrison M."/>
            <person name="Strong C."/>
            <person name="Farmer C."/>
            <person name="Delahaunty K."/>
            <person name="Markovic C."/>
            <person name="Hall O."/>
            <person name="Minx P."/>
            <person name="Tomlinson C."/>
            <person name="Mitreva M."/>
            <person name="Nelson J."/>
            <person name="Hou S."/>
            <person name="Wollam A."/>
            <person name="Pepin K.H."/>
            <person name="Johnson M."/>
            <person name="Bhonagiri V."/>
            <person name="Nash W.E."/>
            <person name="Warren W."/>
            <person name="Chinwalla A."/>
            <person name="Mardis E.R."/>
            <person name="Wilson R.K."/>
        </authorList>
    </citation>
    <scope>NUCLEOTIDE SEQUENCE [LARGE SCALE GENOMIC DNA]</scope>
    <source>
        <strain evidence="5">DSM 20583</strain>
    </source>
</reference>
<dbReference type="InterPro" id="IPR016181">
    <property type="entry name" value="Acyl_CoA_acyltransferase"/>
</dbReference>
<evidence type="ECO:0000256" key="1">
    <source>
        <dbReference type="ARBA" id="ARBA00022679"/>
    </source>
</evidence>
<dbReference type="STRING" id="537007.BLAHAN_04705"/>
<accession>C9L5P8</accession>
<keyword evidence="1" id="KW-0808">Transferase</keyword>
<evidence type="ECO:0000313" key="6">
    <source>
        <dbReference type="Proteomes" id="UP000003755"/>
    </source>
</evidence>
<protein>
    <submittedName>
        <fullName evidence="5">Acetyltransferase, GNAT family</fullName>
    </submittedName>
</protein>
<gene>
    <name evidence="5" type="ORF">BLAHAN_04705</name>
</gene>
<dbReference type="Pfam" id="PF13302">
    <property type="entry name" value="Acetyltransf_3"/>
    <property type="match status" value="1"/>
</dbReference>
<evidence type="ECO:0000256" key="3">
    <source>
        <dbReference type="ARBA" id="ARBA00038502"/>
    </source>
</evidence>
<dbReference type="GO" id="GO:0008999">
    <property type="term" value="F:protein-N-terminal-alanine acetyltransferase activity"/>
    <property type="evidence" value="ECO:0007669"/>
    <property type="project" value="TreeGrafter"/>
</dbReference>
<dbReference type="SUPFAM" id="SSF55729">
    <property type="entry name" value="Acyl-CoA N-acyltransferases (Nat)"/>
    <property type="match status" value="1"/>
</dbReference>
<evidence type="ECO:0000256" key="2">
    <source>
        <dbReference type="ARBA" id="ARBA00023315"/>
    </source>
</evidence>
<comment type="similarity">
    <text evidence="3">Belongs to the acetyltransferase family. RimJ subfamily.</text>
</comment>
<dbReference type="InterPro" id="IPR051531">
    <property type="entry name" value="N-acetyltransferase"/>
</dbReference>
<dbReference type="PANTHER" id="PTHR43792:SF8">
    <property type="entry name" value="[RIBOSOMAL PROTEIN US5]-ALANINE N-ACETYLTRANSFERASE"/>
    <property type="match status" value="1"/>
</dbReference>
<dbReference type="eggNOG" id="COG1670">
    <property type="taxonomic scope" value="Bacteria"/>
</dbReference>
<keyword evidence="6" id="KW-1185">Reference proteome</keyword>
<sequence length="179" mass="20171">MSKLADTSRIQLKKWDLTDADDLSAIGNAVDRTFLSDRLPFPYTKEDADWWLNMIAEHEGKDGVFRAILLDDKIIGTISIEQKSGVYRKDAEIGYFLLTDNQSKGLMTEAVKQICEIAFSELDIIRITGLVYEPNIASQKVLKKNGFSLEGTMKNAVIKNGKVQDLCIYGKLKETDSMR</sequence>
<evidence type="ECO:0000259" key="4">
    <source>
        <dbReference type="PROSITE" id="PS51186"/>
    </source>
</evidence>
<name>C9L5P8_BLAHA</name>
<dbReference type="AlphaFoldDB" id="C9L5P8"/>
<keyword evidence="2" id="KW-0012">Acyltransferase</keyword>
<dbReference type="HOGENOM" id="CLU_013985_3_4_9"/>
<dbReference type="GO" id="GO:0005737">
    <property type="term" value="C:cytoplasm"/>
    <property type="evidence" value="ECO:0007669"/>
    <property type="project" value="TreeGrafter"/>
</dbReference>
<organism evidence="5 6">
    <name type="scientific">Blautia hansenii DSM 20583</name>
    <dbReference type="NCBI Taxonomy" id="537007"/>
    <lineage>
        <taxon>Bacteria</taxon>
        <taxon>Bacillati</taxon>
        <taxon>Bacillota</taxon>
        <taxon>Clostridia</taxon>
        <taxon>Lachnospirales</taxon>
        <taxon>Lachnospiraceae</taxon>
        <taxon>Blautia</taxon>
    </lineage>
</organism>
<dbReference type="PROSITE" id="PS51186">
    <property type="entry name" value="GNAT"/>
    <property type="match status" value="1"/>
</dbReference>
<evidence type="ECO:0000313" key="5">
    <source>
        <dbReference type="EMBL" id="EEX22480.1"/>
    </source>
</evidence>
<dbReference type="PANTHER" id="PTHR43792">
    <property type="entry name" value="GNAT FAMILY, PUTATIVE (AFU_ORTHOLOGUE AFUA_3G00765)-RELATED-RELATED"/>
    <property type="match status" value="1"/>
</dbReference>
<proteinExistence type="inferred from homology"/>
<dbReference type="Gene3D" id="3.40.630.30">
    <property type="match status" value="1"/>
</dbReference>
<dbReference type="KEGG" id="bhan:CGC63_07430"/>
<dbReference type="RefSeq" id="WP_004221761.1">
    <property type="nucleotide sequence ID" value="NZ_CP022413.2"/>
</dbReference>
<dbReference type="InterPro" id="IPR000182">
    <property type="entry name" value="GNAT_dom"/>
</dbReference>